<dbReference type="eggNOG" id="ENOG5032YBP">
    <property type="taxonomic scope" value="Bacteria"/>
</dbReference>
<dbReference type="Proteomes" id="UP000002383">
    <property type="component" value="Chromosome"/>
</dbReference>
<dbReference type="AlphaFoldDB" id="B8GUE3"/>
<dbReference type="OrthoDB" id="9799857at2"/>
<proteinExistence type="predicted"/>
<dbReference type="HOGENOM" id="CLU_195737_0_0_6"/>
<organism evidence="1 2">
    <name type="scientific">Thioalkalivibrio sulfidiphilus (strain HL-EbGR7)</name>
    <dbReference type="NCBI Taxonomy" id="396588"/>
    <lineage>
        <taxon>Bacteria</taxon>
        <taxon>Pseudomonadati</taxon>
        <taxon>Pseudomonadota</taxon>
        <taxon>Gammaproteobacteria</taxon>
        <taxon>Chromatiales</taxon>
        <taxon>Ectothiorhodospiraceae</taxon>
        <taxon>Thioalkalivibrio</taxon>
    </lineage>
</organism>
<reference evidence="1 2" key="1">
    <citation type="journal article" date="2011" name="Stand. Genomic Sci.">
        <title>Complete genome sequence of 'Thioalkalivibrio sulfidophilus' HL-EbGr7.</title>
        <authorList>
            <person name="Muyzer G."/>
            <person name="Sorokin D.Y."/>
            <person name="Mavromatis K."/>
            <person name="Lapidus A."/>
            <person name="Clum A."/>
            <person name="Ivanova N."/>
            <person name="Pati A."/>
            <person name="d'Haeseleer P."/>
            <person name="Woyke T."/>
            <person name="Kyrpides N.C."/>
        </authorList>
    </citation>
    <scope>NUCLEOTIDE SEQUENCE [LARGE SCALE GENOMIC DNA]</scope>
    <source>
        <strain evidence="1 2">HL-EbGR7</strain>
    </source>
</reference>
<name>B8GUE3_THISH</name>
<dbReference type="EMBL" id="CP001339">
    <property type="protein sequence ID" value="ACL73263.1"/>
    <property type="molecule type" value="Genomic_DNA"/>
</dbReference>
<gene>
    <name evidence="1" type="ordered locus">Tgr7_2183</name>
</gene>
<dbReference type="RefSeq" id="WP_012638741.1">
    <property type="nucleotide sequence ID" value="NC_011901.1"/>
</dbReference>
<dbReference type="STRING" id="396588.Tgr7_2183"/>
<accession>B8GUE3</accession>
<keyword evidence="2" id="KW-1185">Reference proteome</keyword>
<protein>
    <recommendedName>
        <fullName evidence="3">Sulfur relay protein DsrC</fullName>
    </recommendedName>
</protein>
<dbReference type="KEGG" id="tgr:Tgr7_2183"/>
<evidence type="ECO:0000313" key="1">
    <source>
        <dbReference type="EMBL" id="ACL73263.1"/>
    </source>
</evidence>
<evidence type="ECO:0008006" key="3">
    <source>
        <dbReference type="Google" id="ProtNLM"/>
    </source>
</evidence>
<evidence type="ECO:0000313" key="2">
    <source>
        <dbReference type="Proteomes" id="UP000002383"/>
    </source>
</evidence>
<sequence>MLWLSELLMQNQDLQSFEEMLELVRERARAGERFLSSDVKPPFPDTPPDWEERVEATFTSPMS</sequence>